<organism evidence="1 2">
    <name type="scientific">Cupriavidus nantongensis</name>
    <dbReference type="NCBI Taxonomy" id="1796606"/>
    <lineage>
        <taxon>Bacteria</taxon>
        <taxon>Pseudomonadati</taxon>
        <taxon>Pseudomonadota</taxon>
        <taxon>Betaproteobacteria</taxon>
        <taxon>Burkholderiales</taxon>
        <taxon>Burkholderiaceae</taxon>
        <taxon>Cupriavidus</taxon>
    </lineage>
</organism>
<sequence length="204" mass="22764">MTQAIFRNTAQALHVSYLVLSMPPRQGAPFRNMLVRMLEDLDDLTHQQQVWLDQLRGTAGSGTVNFGGLSPDEIRAQCSMITAAVRDRLPEPERNVIWARYAYQAERASGVRGLAGYYQSLIGVGNDMAMLALVWRRYAGKERADQDFSFRQIAAECGGSKSTYERANKVLTAHLRALEERADETLTANFRAHGVIEDESLQAA</sequence>
<dbReference type="EMBL" id="CP014844">
    <property type="protein sequence ID" value="AMR77663.1"/>
    <property type="molecule type" value="Genomic_DNA"/>
</dbReference>
<dbReference type="Proteomes" id="UP000075238">
    <property type="component" value="Chromosome 1"/>
</dbReference>
<protein>
    <submittedName>
        <fullName evidence="1">Uncharacterized protein</fullName>
    </submittedName>
</protein>
<dbReference type="AlphaFoldDB" id="A0A142JHV1"/>
<dbReference type="OrthoDB" id="8719506at2"/>
<keyword evidence="2" id="KW-1185">Reference proteome</keyword>
<evidence type="ECO:0000313" key="2">
    <source>
        <dbReference type="Proteomes" id="UP000075238"/>
    </source>
</evidence>
<reference evidence="1 2" key="1">
    <citation type="submission" date="2016-03" db="EMBL/GenBank/DDBJ databases">
        <title>Complete genome sequence of a novel chlorpyrifos degrading bacterium, Cupriavidus nantongensis sp. X1.</title>
        <authorList>
            <person name="Fang L."/>
        </authorList>
    </citation>
    <scope>NUCLEOTIDE SEQUENCE [LARGE SCALE GENOMIC DNA]</scope>
    <source>
        <strain evidence="1 2">X1</strain>
    </source>
</reference>
<dbReference type="KEGG" id="cnan:A2G96_07905"/>
<accession>A0A142JHV1</accession>
<dbReference type="RefSeq" id="WP_062798330.1">
    <property type="nucleotide sequence ID" value="NZ_CP014844.1"/>
</dbReference>
<evidence type="ECO:0000313" key="1">
    <source>
        <dbReference type="EMBL" id="AMR77663.1"/>
    </source>
</evidence>
<proteinExistence type="predicted"/>
<name>A0A142JHV1_9BURK</name>
<gene>
    <name evidence="1" type="ORF">A2G96_07905</name>
</gene>